<accession>A0ABS7F8S2</accession>
<organism evidence="1 2">
    <name type="scientific">Caldovatus aquaticus</name>
    <dbReference type="NCBI Taxonomy" id="2865671"/>
    <lineage>
        <taxon>Bacteria</taxon>
        <taxon>Pseudomonadati</taxon>
        <taxon>Pseudomonadota</taxon>
        <taxon>Alphaproteobacteria</taxon>
        <taxon>Acetobacterales</taxon>
        <taxon>Roseomonadaceae</taxon>
        <taxon>Caldovatus</taxon>
    </lineage>
</organism>
<gene>
    <name evidence="1" type="ORF">K1J50_17225</name>
</gene>
<dbReference type="Proteomes" id="UP001519924">
    <property type="component" value="Unassembled WGS sequence"/>
</dbReference>
<proteinExistence type="predicted"/>
<dbReference type="RefSeq" id="WP_220118996.1">
    <property type="nucleotide sequence ID" value="NZ_JAHZUY010000077.1"/>
</dbReference>
<sequence length="87" mass="9468">MTASTEPLILDLVEWVAAAPRPYEEVIEAWRTSCPRLTVWEDAVDRGLVACERRAGSDLVVVATSRGRALLRTRRPPAGAAAAQARP</sequence>
<keyword evidence="2" id="KW-1185">Reference proteome</keyword>
<comment type="caution">
    <text evidence="1">The sequence shown here is derived from an EMBL/GenBank/DDBJ whole genome shotgun (WGS) entry which is preliminary data.</text>
</comment>
<dbReference type="EMBL" id="JAHZUY010000077">
    <property type="protein sequence ID" value="MBW8271221.1"/>
    <property type="molecule type" value="Genomic_DNA"/>
</dbReference>
<protein>
    <submittedName>
        <fullName evidence="1">Uncharacterized protein</fullName>
    </submittedName>
</protein>
<evidence type="ECO:0000313" key="2">
    <source>
        <dbReference type="Proteomes" id="UP001519924"/>
    </source>
</evidence>
<name>A0ABS7F8S2_9PROT</name>
<reference evidence="1 2" key="1">
    <citation type="submission" date="2021-08" db="EMBL/GenBank/DDBJ databases">
        <title>Caldovatus sediminis gen. nov., sp. nov., a moderately thermophilic bacterium isolated from a hot spring.</title>
        <authorList>
            <person name="Hu C.-J."/>
            <person name="Li W.-J."/>
            <person name="Xian W.-D."/>
        </authorList>
    </citation>
    <scope>NUCLEOTIDE SEQUENCE [LARGE SCALE GENOMIC DNA]</scope>
    <source>
        <strain evidence="1 2">SYSU G05006</strain>
    </source>
</reference>
<evidence type="ECO:0000313" key="1">
    <source>
        <dbReference type="EMBL" id="MBW8271221.1"/>
    </source>
</evidence>